<dbReference type="GO" id="GO:0016020">
    <property type="term" value="C:membrane"/>
    <property type="evidence" value="ECO:0007669"/>
    <property type="project" value="UniProtKB-SubCell"/>
</dbReference>
<organism evidence="10 11">
    <name type="scientific">Taxus chinensis</name>
    <name type="common">Chinese yew</name>
    <name type="synonym">Taxus wallichiana var. chinensis</name>
    <dbReference type="NCBI Taxonomy" id="29808"/>
    <lineage>
        <taxon>Eukaryota</taxon>
        <taxon>Viridiplantae</taxon>
        <taxon>Streptophyta</taxon>
        <taxon>Embryophyta</taxon>
        <taxon>Tracheophyta</taxon>
        <taxon>Spermatophyta</taxon>
        <taxon>Pinopsida</taxon>
        <taxon>Pinidae</taxon>
        <taxon>Conifers II</taxon>
        <taxon>Cupressales</taxon>
        <taxon>Taxaceae</taxon>
        <taxon>Taxus</taxon>
    </lineage>
</organism>
<dbReference type="PANTHER" id="PTHR32285">
    <property type="entry name" value="PROTEIN TRICHOME BIREFRINGENCE-LIKE 9-RELATED"/>
    <property type="match status" value="1"/>
</dbReference>
<comment type="subcellular location">
    <subcellularLocation>
        <location evidence="1">Membrane</location>
        <topology evidence="1">Single-pass membrane protein</topology>
    </subcellularLocation>
</comment>
<dbReference type="Pfam" id="PF14416">
    <property type="entry name" value="PMR5N"/>
    <property type="match status" value="1"/>
</dbReference>
<dbReference type="Pfam" id="PF13839">
    <property type="entry name" value="PC-Esterase"/>
    <property type="match status" value="1"/>
</dbReference>
<evidence type="ECO:0000259" key="9">
    <source>
        <dbReference type="Pfam" id="PF14416"/>
    </source>
</evidence>
<feature type="domain" description="Trichome birefringence-like C-terminal" evidence="8">
    <location>
        <begin position="175"/>
        <end position="422"/>
    </location>
</feature>
<keyword evidence="11" id="KW-1185">Reference proteome</keyword>
<evidence type="ECO:0000256" key="3">
    <source>
        <dbReference type="ARBA" id="ARBA00022692"/>
    </source>
</evidence>
<name>A0AA38G956_TAXCH</name>
<evidence type="ECO:0008006" key="12">
    <source>
        <dbReference type="Google" id="ProtNLM"/>
    </source>
</evidence>
<reference evidence="10 11" key="1">
    <citation type="journal article" date="2021" name="Nat. Plants">
        <title>The Taxus genome provides insights into paclitaxel biosynthesis.</title>
        <authorList>
            <person name="Xiong X."/>
            <person name="Gou J."/>
            <person name="Liao Q."/>
            <person name="Li Y."/>
            <person name="Zhou Q."/>
            <person name="Bi G."/>
            <person name="Li C."/>
            <person name="Du R."/>
            <person name="Wang X."/>
            <person name="Sun T."/>
            <person name="Guo L."/>
            <person name="Liang H."/>
            <person name="Lu P."/>
            <person name="Wu Y."/>
            <person name="Zhang Z."/>
            <person name="Ro D.K."/>
            <person name="Shang Y."/>
            <person name="Huang S."/>
            <person name="Yan J."/>
        </authorList>
    </citation>
    <scope>NUCLEOTIDE SEQUENCE [LARGE SCALE GENOMIC DNA]</scope>
    <source>
        <strain evidence="10">Ta-2019</strain>
    </source>
</reference>
<evidence type="ECO:0000313" key="10">
    <source>
        <dbReference type="EMBL" id="KAH9319059.1"/>
    </source>
</evidence>
<dbReference type="GO" id="GO:0016413">
    <property type="term" value="F:O-acetyltransferase activity"/>
    <property type="evidence" value="ECO:0007669"/>
    <property type="project" value="InterPro"/>
</dbReference>
<dbReference type="InterPro" id="IPR026057">
    <property type="entry name" value="TBL_C"/>
</dbReference>
<evidence type="ECO:0000256" key="7">
    <source>
        <dbReference type="SAM" id="MobiDB-lite"/>
    </source>
</evidence>
<dbReference type="InterPro" id="IPR025846">
    <property type="entry name" value="TBL_N"/>
</dbReference>
<comment type="caution">
    <text evidence="10">The sequence shown here is derived from an EMBL/GenBank/DDBJ whole genome shotgun (WGS) entry which is preliminary data.</text>
</comment>
<evidence type="ECO:0000256" key="2">
    <source>
        <dbReference type="ARBA" id="ARBA00007727"/>
    </source>
</evidence>
<dbReference type="InterPro" id="IPR029962">
    <property type="entry name" value="TBL"/>
</dbReference>
<sequence>METLFMNSSLEPKTLNPSVEKEIVSPRNFSSFRDVGNRPNQDKASPPAEKPGDNPQKLLSHSPLVTVNASVMVSASPKLSTSIKGSNTAPVKQNIESANVKVKGDATLEMVSPPKGNERVAECNIFDGKWVVDSSYPLYRTRSCSFIDEAFDCEGNGRKDLGYMKWRWQPRDCNLPRFNATNMLEQLRGKRLVFVGDSINRNQWESMLCLLSEAVPDKRRVYEIHGRKITKGKGLYTFMFKDYHCTIEFYVTHFLVQEGKARIGRKRRSTLRIDKIDKTSSKWKGADILIFNSAHWWTHSKTEKGVNYYQEGDQVLPQLDVLTAFRRALMTWASWLDTHIDVKKTQVFFRSYSPSHFWGGQWNSGGRCEGQFQPIFNETLIGHYPEQMRIVEAIIEQMKTPVTFLNVTRLSEVRKDGHPSVY</sequence>
<proteinExistence type="inferred from homology"/>
<comment type="similarity">
    <text evidence="2">Belongs to the PC-esterase family. TBL subfamily.</text>
</comment>
<evidence type="ECO:0000256" key="5">
    <source>
        <dbReference type="ARBA" id="ARBA00022989"/>
    </source>
</evidence>
<feature type="non-terminal residue" evidence="10">
    <location>
        <position position="1"/>
    </location>
</feature>
<protein>
    <recommendedName>
        <fullName evidence="12">Trichome birefringence-like N-terminal domain-containing protein</fullName>
    </recommendedName>
</protein>
<accession>A0AA38G956</accession>
<keyword evidence="6" id="KW-0472">Membrane</keyword>
<feature type="compositionally biased region" description="Polar residues" evidence="7">
    <location>
        <begin position="1"/>
        <end position="17"/>
    </location>
</feature>
<gene>
    <name evidence="10" type="ORF">KI387_020828</name>
</gene>
<keyword evidence="3" id="KW-0812">Transmembrane</keyword>
<evidence type="ECO:0000256" key="6">
    <source>
        <dbReference type="ARBA" id="ARBA00023136"/>
    </source>
</evidence>
<feature type="domain" description="Trichome birefringence-like N-terminal" evidence="9">
    <location>
        <begin position="122"/>
        <end position="174"/>
    </location>
</feature>
<dbReference type="EMBL" id="JAHRHJ020000004">
    <property type="protein sequence ID" value="KAH9319059.1"/>
    <property type="molecule type" value="Genomic_DNA"/>
</dbReference>
<dbReference type="GO" id="GO:0005794">
    <property type="term" value="C:Golgi apparatus"/>
    <property type="evidence" value="ECO:0007669"/>
    <property type="project" value="TreeGrafter"/>
</dbReference>
<dbReference type="AlphaFoldDB" id="A0AA38G956"/>
<feature type="region of interest" description="Disordered" evidence="7">
    <location>
        <begin position="1"/>
        <end position="60"/>
    </location>
</feature>
<keyword evidence="5" id="KW-1133">Transmembrane helix</keyword>
<keyword evidence="4" id="KW-0735">Signal-anchor</keyword>
<evidence type="ECO:0000313" key="11">
    <source>
        <dbReference type="Proteomes" id="UP000824469"/>
    </source>
</evidence>
<dbReference type="PANTHER" id="PTHR32285:SF19">
    <property type="entry name" value="PROTEIN TRICHOME BIREFRINGENCE-LIKE 6"/>
    <property type="match status" value="1"/>
</dbReference>
<dbReference type="Proteomes" id="UP000824469">
    <property type="component" value="Unassembled WGS sequence"/>
</dbReference>
<evidence type="ECO:0000256" key="4">
    <source>
        <dbReference type="ARBA" id="ARBA00022968"/>
    </source>
</evidence>
<evidence type="ECO:0000259" key="8">
    <source>
        <dbReference type="Pfam" id="PF13839"/>
    </source>
</evidence>
<evidence type="ECO:0000256" key="1">
    <source>
        <dbReference type="ARBA" id="ARBA00004167"/>
    </source>
</evidence>